<sequence length="103" mass="11409">MSDACKDESEHSQVLDICAPCPVANQTTTTLDYVIHSEATGGEDNNDRQNDGTSLQRLLFPGVPESKLSVSLLPNQLYFTRGAWICRPARLLLPTFQRKEGMV</sequence>
<dbReference type="AlphaFoldDB" id="A0AAV8TGQ9"/>
<keyword evidence="2" id="KW-1185">Reference proteome</keyword>
<protein>
    <submittedName>
        <fullName evidence="1">Uncharacterized protein</fullName>
    </submittedName>
</protein>
<evidence type="ECO:0000313" key="1">
    <source>
        <dbReference type="EMBL" id="KAJ8765183.1"/>
    </source>
</evidence>
<evidence type="ECO:0000313" key="2">
    <source>
        <dbReference type="Proteomes" id="UP001159364"/>
    </source>
</evidence>
<dbReference type="Proteomes" id="UP001159364">
    <property type="component" value="Linkage Group LG05"/>
</dbReference>
<reference evidence="1 2" key="1">
    <citation type="submission" date="2021-09" db="EMBL/GenBank/DDBJ databases">
        <title>Genomic insights and catalytic innovation underlie evolution of tropane alkaloids biosynthesis.</title>
        <authorList>
            <person name="Wang Y.-J."/>
            <person name="Tian T."/>
            <person name="Huang J.-P."/>
            <person name="Huang S.-X."/>
        </authorList>
    </citation>
    <scope>NUCLEOTIDE SEQUENCE [LARGE SCALE GENOMIC DNA]</scope>
    <source>
        <strain evidence="1">KIB-2018</strain>
        <tissue evidence="1">Leaf</tissue>
    </source>
</reference>
<gene>
    <name evidence="1" type="ORF">K2173_011443</name>
</gene>
<name>A0AAV8TGQ9_9ROSI</name>
<dbReference type="EMBL" id="JAIWQS010000005">
    <property type="protein sequence ID" value="KAJ8765183.1"/>
    <property type="molecule type" value="Genomic_DNA"/>
</dbReference>
<accession>A0AAV8TGQ9</accession>
<organism evidence="1 2">
    <name type="scientific">Erythroxylum novogranatense</name>
    <dbReference type="NCBI Taxonomy" id="1862640"/>
    <lineage>
        <taxon>Eukaryota</taxon>
        <taxon>Viridiplantae</taxon>
        <taxon>Streptophyta</taxon>
        <taxon>Embryophyta</taxon>
        <taxon>Tracheophyta</taxon>
        <taxon>Spermatophyta</taxon>
        <taxon>Magnoliopsida</taxon>
        <taxon>eudicotyledons</taxon>
        <taxon>Gunneridae</taxon>
        <taxon>Pentapetalae</taxon>
        <taxon>rosids</taxon>
        <taxon>fabids</taxon>
        <taxon>Malpighiales</taxon>
        <taxon>Erythroxylaceae</taxon>
        <taxon>Erythroxylum</taxon>
    </lineage>
</organism>
<comment type="caution">
    <text evidence="1">The sequence shown here is derived from an EMBL/GenBank/DDBJ whole genome shotgun (WGS) entry which is preliminary data.</text>
</comment>
<proteinExistence type="predicted"/>